<accession>A0ABT5R4I6</accession>
<sequence length="150" mass="17163">MNLEQITKQNIYKVIKLSLSEQQQKFVSTNAFSMAESAVNPDYQPRAAVMEGEVVGFAMYTEWVNAVWMKEQKPSEYYIPRVMIDKSYQGKGYGRSLMELLLDEIKEKNPRAIHIVYCAKNTAAKNLYDSLGFVEYGKDDCGDILAKIQL</sequence>
<evidence type="ECO:0000259" key="3">
    <source>
        <dbReference type="PROSITE" id="PS51186"/>
    </source>
</evidence>
<dbReference type="Pfam" id="PF00583">
    <property type="entry name" value="Acetyltransf_1"/>
    <property type="match status" value="1"/>
</dbReference>
<evidence type="ECO:0000256" key="1">
    <source>
        <dbReference type="ARBA" id="ARBA00022679"/>
    </source>
</evidence>
<dbReference type="PANTHER" id="PTHR43420:SF47">
    <property type="entry name" value="N-ACETYLTRANSFERASE DOMAIN-CONTAINING PROTEIN"/>
    <property type="match status" value="1"/>
</dbReference>
<organism evidence="4 5">
    <name type="scientific">Enterovibrio gelatinilyticus</name>
    <dbReference type="NCBI Taxonomy" id="2899819"/>
    <lineage>
        <taxon>Bacteria</taxon>
        <taxon>Pseudomonadati</taxon>
        <taxon>Pseudomonadota</taxon>
        <taxon>Gammaproteobacteria</taxon>
        <taxon>Vibrionales</taxon>
        <taxon>Vibrionaceae</taxon>
        <taxon>Enterovibrio</taxon>
    </lineage>
</organism>
<dbReference type="PROSITE" id="PS51186">
    <property type="entry name" value="GNAT"/>
    <property type="match status" value="1"/>
</dbReference>
<reference evidence="4" key="1">
    <citation type="submission" date="2021-12" db="EMBL/GenBank/DDBJ databases">
        <title>Enterovibrio ZSDZ35 sp. nov. and Enterovibrio ZSDZ42 sp. nov., isolated from coastal seawater in Qingdao.</title>
        <authorList>
            <person name="Zhang P."/>
        </authorList>
    </citation>
    <scope>NUCLEOTIDE SEQUENCE</scope>
    <source>
        <strain evidence="4">ZSDZ42</strain>
    </source>
</reference>
<dbReference type="InterPro" id="IPR000182">
    <property type="entry name" value="GNAT_dom"/>
</dbReference>
<dbReference type="CDD" id="cd04301">
    <property type="entry name" value="NAT_SF"/>
    <property type="match status" value="1"/>
</dbReference>
<proteinExistence type="predicted"/>
<keyword evidence="5" id="KW-1185">Reference proteome</keyword>
<dbReference type="RefSeq" id="WP_274165995.1">
    <property type="nucleotide sequence ID" value="NZ_JAJUBC010000025.1"/>
</dbReference>
<dbReference type="Proteomes" id="UP001149400">
    <property type="component" value="Unassembled WGS sequence"/>
</dbReference>
<dbReference type="InterPro" id="IPR050680">
    <property type="entry name" value="YpeA/RimI_acetyltransf"/>
</dbReference>
<dbReference type="SUPFAM" id="SSF55729">
    <property type="entry name" value="Acyl-CoA N-acyltransferases (Nat)"/>
    <property type="match status" value="1"/>
</dbReference>
<evidence type="ECO:0000256" key="2">
    <source>
        <dbReference type="ARBA" id="ARBA00023315"/>
    </source>
</evidence>
<dbReference type="PANTHER" id="PTHR43420">
    <property type="entry name" value="ACETYLTRANSFERASE"/>
    <property type="match status" value="1"/>
</dbReference>
<dbReference type="InterPro" id="IPR016181">
    <property type="entry name" value="Acyl_CoA_acyltransferase"/>
</dbReference>
<keyword evidence="2" id="KW-0012">Acyltransferase</keyword>
<evidence type="ECO:0000313" key="4">
    <source>
        <dbReference type="EMBL" id="MDD1795189.1"/>
    </source>
</evidence>
<comment type="caution">
    <text evidence="4">The sequence shown here is derived from an EMBL/GenBank/DDBJ whole genome shotgun (WGS) entry which is preliminary data.</text>
</comment>
<evidence type="ECO:0000313" key="5">
    <source>
        <dbReference type="Proteomes" id="UP001149400"/>
    </source>
</evidence>
<protein>
    <submittedName>
        <fullName evidence="4">GNAT family N-acetyltransferase</fullName>
    </submittedName>
</protein>
<name>A0ABT5R4I6_9GAMM</name>
<dbReference type="Gene3D" id="3.40.630.30">
    <property type="match status" value="1"/>
</dbReference>
<dbReference type="EMBL" id="JAJUBC010000025">
    <property type="protein sequence ID" value="MDD1795189.1"/>
    <property type="molecule type" value="Genomic_DNA"/>
</dbReference>
<feature type="domain" description="N-acetyltransferase" evidence="3">
    <location>
        <begin position="1"/>
        <end position="150"/>
    </location>
</feature>
<gene>
    <name evidence="4" type="ORF">LRP50_18840</name>
</gene>
<keyword evidence="1" id="KW-0808">Transferase</keyword>